<sequence>MYASWSHSVEQTCIDTPSIPAAIRLWNQMLSLCRFKTGILYDMVCSYTVRYATLFDMVCSYAVRYATLFDMVCSYAVRYATLFDMVCSYAARYCTENAQAGL</sequence>
<gene>
    <name evidence="1" type="ORF">DPMN_149525</name>
</gene>
<keyword evidence="2" id="KW-1185">Reference proteome</keyword>
<dbReference type="AlphaFoldDB" id="A0A9D4FHJ6"/>
<accession>A0A9D4FHJ6</accession>
<organism evidence="1 2">
    <name type="scientific">Dreissena polymorpha</name>
    <name type="common">Zebra mussel</name>
    <name type="synonym">Mytilus polymorpha</name>
    <dbReference type="NCBI Taxonomy" id="45954"/>
    <lineage>
        <taxon>Eukaryota</taxon>
        <taxon>Metazoa</taxon>
        <taxon>Spiralia</taxon>
        <taxon>Lophotrochozoa</taxon>
        <taxon>Mollusca</taxon>
        <taxon>Bivalvia</taxon>
        <taxon>Autobranchia</taxon>
        <taxon>Heteroconchia</taxon>
        <taxon>Euheterodonta</taxon>
        <taxon>Imparidentia</taxon>
        <taxon>Neoheterodontei</taxon>
        <taxon>Myida</taxon>
        <taxon>Dreissenoidea</taxon>
        <taxon>Dreissenidae</taxon>
        <taxon>Dreissena</taxon>
    </lineage>
</organism>
<dbReference type="EMBL" id="JAIWYP010000007">
    <property type="protein sequence ID" value="KAH3795962.1"/>
    <property type="molecule type" value="Genomic_DNA"/>
</dbReference>
<evidence type="ECO:0000313" key="1">
    <source>
        <dbReference type="EMBL" id="KAH3795962.1"/>
    </source>
</evidence>
<evidence type="ECO:0000313" key="2">
    <source>
        <dbReference type="Proteomes" id="UP000828390"/>
    </source>
</evidence>
<proteinExistence type="predicted"/>
<dbReference type="Proteomes" id="UP000828390">
    <property type="component" value="Unassembled WGS sequence"/>
</dbReference>
<reference evidence="1" key="2">
    <citation type="submission" date="2020-11" db="EMBL/GenBank/DDBJ databases">
        <authorList>
            <person name="McCartney M.A."/>
            <person name="Auch B."/>
            <person name="Kono T."/>
            <person name="Mallez S."/>
            <person name="Becker A."/>
            <person name="Gohl D.M."/>
            <person name="Silverstein K.A.T."/>
            <person name="Koren S."/>
            <person name="Bechman K.B."/>
            <person name="Herman A."/>
            <person name="Abrahante J.E."/>
            <person name="Garbe J."/>
        </authorList>
    </citation>
    <scope>NUCLEOTIDE SEQUENCE</scope>
    <source>
        <strain evidence="1">Duluth1</strain>
        <tissue evidence="1">Whole animal</tissue>
    </source>
</reference>
<reference evidence="1" key="1">
    <citation type="journal article" date="2019" name="bioRxiv">
        <title>The Genome of the Zebra Mussel, Dreissena polymorpha: A Resource for Invasive Species Research.</title>
        <authorList>
            <person name="McCartney M.A."/>
            <person name="Auch B."/>
            <person name="Kono T."/>
            <person name="Mallez S."/>
            <person name="Zhang Y."/>
            <person name="Obille A."/>
            <person name="Becker A."/>
            <person name="Abrahante J.E."/>
            <person name="Garbe J."/>
            <person name="Badalamenti J.P."/>
            <person name="Herman A."/>
            <person name="Mangelson H."/>
            <person name="Liachko I."/>
            <person name="Sullivan S."/>
            <person name="Sone E.D."/>
            <person name="Koren S."/>
            <person name="Silverstein K.A.T."/>
            <person name="Beckman K.B."/>
            <person name="Gohl D.M."/>
        </authorList>
    </citation>
    <scope>NUCLEOTIDE SEQUENCE</scope>
    <source>
        <strain evidence="1">Duluth1</strain>
        <tissue evidence="1">Whole animal</tissue>
    </source>
</reference>
<name>A0A9D4FHJ6_DREPO</name>
<comment type="caution">
    <text evidence="1">The sequence shown here is derived from an EMBL/GenBank/DDBJ whole genome shotgun (WGS) entry which is preliminary data.</text>
</comment>
<protein>
    <submittedName>
        <fullName evidence="1">Uncharacterized protein</fullName>
    </submittedName>
</protein>